<proteinExistence type="predicted"/>
<dbReference type="RefSeq" id="WP_244723955.1">
    <property type="nucleotide sequence ID" value="NZ_CP095072.1"/>
</dbReference>
<accession>A0ABY4F111</accession>
<keyword evidence="2" id="KW-1185">Reference proteome</keyword>
<dbReference type="EMBL" id="CP095072">
    <property type="protein sequence ID" value="UOQ50361.1"/>
    <property type="molecule type" value="Genomic_DNA"/>
</dbReference>
<evidence type="ECO:0000313" key="2">
    <source>
        <dbReference type="Proteomes" id="UP000831782"/>
    </source>
</evidence>
<gene>
    <name evidence="1" type="ORF">MUN88_10040</name>
</gene>
<evidence type="ECO:0000313" key="1">
    <source>
        <dbReference type="EMBL" id="UOQ50361.1"/>
    </source>
</evidence>
<name>A0ABY4F111_9BACI</name>
<sequence length="95" mass="10330">MKRKSGLVFGFIGVLALSIGLTDVLAKGQADVSDGNKVRVVTVEEQAVRENKTIEGKDLKTVITAEEQNRVENSSALSGFVPQENGQGFYFIKEK</sequence>
<organism evidence="1 2">
    <name type="scientific">Gracilibacillus caseinilyticus</name>
    <dbReference type="NCBI Taxonomy" id="2932256"/>
    <lineage>
        <taxon>Bacteria</taxon>
        <taxon>Bacillati</taxon>
        <taxon>Bacillota</taxon>
        <taxon>Bacilli</taxon>
        <taxon>Bacillales</taxon>
        <taxon>Bacillaceae</taxon>
        <taxon>Gracilibacillus</taxon>
    </lineage>
</organism>
<protein>
    <submittedName>
        <fullName evidence="1">Uncharacterized protein</fullName>
    </submittedName>
</protein>
<dbReference type="Proteomes" id="UP000831782">
    <property type="component" value="Chromosome"/>
</dbReference>
<reference evidence="1 2" key="1">
    <citation type="submission" date="2022-04" db="EMBL/GenBank/DDBJ databases">
        <title>Gracilibacillus sp. isolated from saltern.</title>
        <authorList>
            <person name="Won M."/>
            <person name="Lee C.-M."/>
            <person name="Woen H.-Y."/>
            <person name="Kwon S.-W."/>
        </authorList>
    </citation>
    <scope>NUCLEOTIDE SEQUENCE [LARGE SCALE GENOMIC DNA]</scope>
    <source>
        <strain evidence="1 2">SSWR10-1</strain>
    </source>
</reference>